<reference evidence="11 12" key="1">
    <citation type="journal article" date="2018" name="Nat. Ecol. Evol.">
        <title>Pezizomycetes genomes reveal the molecular basis of ectomycorrhizal truffle lifestyle.</title>
        <authorList>
            <person name="Murat C."/>
            <person name="Payen T."/>
            <person name="Noel B."/>
            <person name="Kuo A."/>
            <person name="Morin E."/>
            <person name="Chen J."/>
            <person name="Kohler A."/>
            <person name="Krizsan K."/>
            <person name="Balestrini R."/>
            <person name="Da Silva C."/>
            <person name="Montanini B."/>
            <person name="Hainaut M."/>
            <person name="Levati E."/>
            <person name="Barry K.W."/>
            <person name="Belfiori B."/>
            <person name="Cichocki N."/>
            <person name="Clum A."/>
            <person name="Dockter R.B."/>
            <person name="Fauchery L."/>
            <person name="Guy J."/>
            <person name="Iotti M."/>
            <person name="Le Tacon F."/>
            <person name="Lindquist E.A."/>
            <person name="Lipzen A."/>
            <person name="Malagnac F."/>
            <person name="Mello A."/>
            <person name="Molinier V."/>
            <person name="Miyauchi S."/>
            <person name="Poulain J."/>
            <person name="Riccioni C."/>
            <person name="Rubini A."/>
            <person name="Sitrit Y."/>
            <person name="Splivallo R."/>
            <person name="Traeger S."/>
            <person name="Wang M."/>
            <person name="Zifcakova L."/>
            <person name="Wipf D."/>
            <person name="Zambonelli A."/>
            <person name="Paolocci F."/>
            <person name="Nowrousian M."/>
            <person name="Ottonello S."/>
            <person name="Baldrian P."/>
            <person name="Spatafora J.W."/>
            <person name="Henrissat B."/>
            <person name="Nagy L.G."/>
            <person name="Aury J.M."/>
            <person name="Wincker P."/>
            <person name="Grigoriev I.V."/>
            <person name="Bonfante P."/>
            <person name="Martin F.M."/>
        </authorList>
    </citation>
    <scope>NUCLEOTIDE SEQUENCE [LARGE SCALE GENOMIC DNA]</scope>
    <source>
        <strain evidence="11 12">RN42</strain>
    </source>
</reference>
<evidence type="ECO:0000256" key="8">
    <source>
        <dbReference type="PROSITE-ProRule" id="PRU00339"/>
    </source>
</evidence>
<feature type="region of interest" description="Disordered" evidence="9">
    <location>
        <begin position="99"/>
        <end position="137"/>
    </location>
</feature>
<evidence type="ECO:0000259" key="10">
    <source>
        <dbReference type="Pfam" id="PF13844"/>
    </source>
</evidence>
<evidence type="ECO:0000256" key="4">
    <source>
        <dbReference type="ARBA" id="ARBA00022676"/>
    </source>
</evidence>
<evidence type="ECO:0000256" key="3">
    <source>
        <dbReference type="ARBA" id="ARBA00011970"/>
    </source>
</evidence>
<dbReference type="AlphaFoldDB" id="A0A3N4HEQ9"/>
<name>A0A3N4HEQ9_ASCIM</name>
<protein>
    <recommendedName>
        <fullName evidence="3">protein O-GlcNAc transferase</fullName>
        <ecNumber evidence="3">2.4.1.255</ecNumber>
    </recommendedName>
</protein>
<feature type="domain" description="O-GlcNAc transferase C-terminal" evidence="10">
    <location>
        <begin position="993"/>
        <end position="1199"/>
    </location>
</feature>
<dbReference type="Gene3D" id="3.40.50.2000">
    <property type="entry name" value="Glycogen Phosphorylase B"/>
    <property type="match status" value="1"/>
</dbReference>
<dbReference type="PANTHER" id="PTHR44998">
    <property type="match status" value="1"/>
</dbReference>
<keyword evidence="7 8" id="KW-0802">TPR repeat</keyword>
<comment type="pathway">
    <text evidence="1">Protein modification; protein glycosylation.</text>
</comment>
<keyword evidence="5" id="KW-0808">Transferase</keyword>
<dbReference type="Gene3D" id="1.25.40.10">
    <property type="entry name" value="Tetratricopeptide repeat domain"/>
    <property type="match status" value="3"/>
</dbReference>
<feature type="repeat" description="TPR" evidence="8">
    <location>
        <begin position="575"/>
        <end position="608"/>
    </location>
</feature>
<dbReference type="Pfam" id="PF13374">
    <property type="entry name" value="TPR_10"/>
    <property type="match status" value="1"/>
</dbReference>
<dbReference type="EMBL" id="ML119850">
    <property type="protein sequence ID" value="RPA72702.1"/>
    <property type="molecule type" value="Genomic_DNA"/>
</dbReference>
<dbReference type="OrthoDB" id="421121at2759"/>
<dbReference type="InterPro" id="IPR019734">
    <property type="entry name" value="TPR_rpt"/>
</dbReference>
<evidence type="ECO:0000256" key="2">
    <source>
        <dbReference type="ARBA" id="ARBA00005386"/>
    </source>
</evidence>
<feature type="compositionally biased region" description="Polar residues" evidence="9">
    <location>
        <begin position="270"/>
        <end position="280"/>
    </location>
</feature>
<dbReference type="Pfam" id="PF13432">
    <property type="entry name" value="TPR_16"/>
    <property type="match status" value="1"/>
</dbReference>
<dbReference type="Proteomes" id="UP000275078">
    <property type="component" value="Unassembled WGS sequence"/>
</dbReference>
<dbReference type="Pfam" id="PF13844">
    <property type="entry name" value="Glyco_transf_41"/>
    <property type="match status" value="2"/>
</dbReference>
<evidence type="ECO:0000256" key="6">
    <source>
        <dbReference type="ARBA" id="ARBA00022737"/>
    </source>
</evidence>
<dbReference type="PANTHER" id="PTHR44998:SF1">
    <property type="entry name" value="UDP-N-ACETYLGLUCOSAMINE--PEPTIDE N-ACETYLGLUCOSAMINYLTRANSFERASE 110 KDA SUBUNIT"/>
    <property type="match status" value="1"/>
</dbReference>
<dbReference type="STRING" id="1160509.A0A3N4HEQ9"/>
<organism evidence="11 12">
    <name type="scientific">Ascobolus immersus RN42</name>
    <dbReference type="NCBI Taxonomy" id="1160509"/>
    <lineage>
        <taxon>Eukaryota</taxon>
        <taxon>Fungi</taxon>
        <taxon>Dikarya</taxon>
        <taxon>Ascomycota</taxon>
        <taxon>Pezizomycotina</taxon>
        <taxon>Pezizomycetes</taxon>
        <taxon>Pezizales</taxon>
        <taxon>Ascobolaceae</taxon>
        <taxon>Ascobolus</taxon>
    </lineage>
</organism>
<dbReference type="Pfam" id="PF13181">
    <property type="entry name" value="TPR_8"/>
    <property type="match status" value="1"/>
</dbReference>
<evidence type="ECO:0000256" key="1">
    <source>
        <dbReference type="ARBA" id="ARBA00004922"/>
    </source>
</evidence>
<comment type="similarity">
    <text evidence="2">Belongs to the glycosyltransferase 41 family. O-GlcNAc transferase subfamily.</text>
</comment>
<dbReference type="FunFam" id="3.40.50.11380:FF:000004">
    <property type="entry name" value="UDP-N-acetylglucosaminyltransferase (AFU_orthologue AFUA_1G03380)"/>
    <property type="match status" value="1"/>
</dbReference>
<feature type="domain" description="O-GlcNAc transferase C-terminal" evidence="10">
    <location>
        <begin position="733"/>
        <end position="920"/>
    </location>
</feature>
<keyword evidence="12" id="KW-1185">Reference proteome</keyword>
<dbReference type="Gene3D" id="3.40.50.11380">
    <property type="match status" value="1"/>
</dbReference>
<evidence type="ECO:0000256" key="5">
    <source>
        <dbReference type="ARBA" id="ARBA00022679"/>
    </source>
</evidence>
<keyword evidence="6" id="KW-0677">Repeat</keyword>
<gene>
    <name evidence="11" type="ORF">BJ508DRAFT_216826</name>
</gene>
<dbReference type="GO" id="GO:0006493">
    <property type="term" value="P:protein O-linked glycosylation"/>
    <property type="evidence" value="ECO:0007669"/>
    <property type="project" value="TreeGrafter"/>
</dbReference>
<feature type="repeat" description="TPR" evidence="8">
    <location>
        <begin position="609"/>
        <end position="642"/>
    </location>
</feature>
<dbReference type="GO" id="GO:0097363">
    <property type="term" value="F:protein O-acetylglucosaminyltransferase activity"/>
    <property type="evidence" value="ECO:0007669"/>
    <property type="project" value="UniProtKB-EC"/>
</dbReference>
<dbReference type="EC" id="2.4.1.255" evidence="3"/>
<feature type="compositionally biased region" description="Low complexity" evidence="9">
    <location>
        <begin position="291"/>
        <end position="310"/>
    </location>
</feature>
<dbReference type="PROSITE" id="PS50005">
    <property type="entry name" value="TPR"/>
    <property type="match status" value="3"/>
</dbReference>
<dbReference type="PROSITE" id="PS50293">
    <property type="entry name" value="TPR_REGION"/>
    <property type="match status" value="1"/>
</dbReference>
<dbReference type="InterPro" id="IPR029489">
    <property type="entry name" value="OGT/SEC/SPY_C"/>
</dbReference>
<sequence length="1239" mass="135756">MPNVSTVPYALLQPTTDDAHFPPDAFLSSVQNLNPNSRRDAIFSWAHRVYAALLESQQKTQRIGRANSVPHIKTPKRAVTTGVPDSYFPRPAYQALRKQSFQGPASPSSPYPQQRFSALGHGPTPYDAAQGAQGQRTGYQQEAKMALKILEEVCAQGGWKWLDGMLIAGCLAYGLSDLVGALGWYGRILERDGNHVEAMSNLASTLFCLERLEEAEEYWKKAVRKRPGFFEAVEHLVSLLCGQGRMAEAVGWIGGVQKALRRPAVEGTPKETNTQDSAGSLRSPAEKASKTTDSPASSVATTDTTSSGDTIHFDYYQDDEEAQRLKTPRPQVTTTTLQARSPYNIPPNDTPRMLNLLHAKANMLYNLTRTPEAASAFEDAVLLAVGGHQNGLSGLVQRIINTLSTLTEGVSFSGPSSTGAVLLTPSMALKTAELVFPPHGELPGLMGAAGGKQGSKAARSTTSNALLSLAKIWQDGMFTGGSKGGAPTTTPGGVRDILALYYLSLSLHPSPSTANNVGILLANVQQVNPIPRPATAASTAGTQPPIPVPGVVPGSGVDLALHYYHFGLQLDPGHAHLYTNLGSLLKDLDQLPLAVKMYEKAVTCDPSFDIALANLANAVKDQGRVEEAVEYYRRAVRANPEFAEAVCGLGGGLGSICAWVGRGGVGVKDGVCVDRWHVDEGGMLVDALAVGGGRTWGVTRALQWRWYHDRRLGRKGDYTRPQFPATVPVPTAPTVLPFHTFTCPLTAQQVRQISQRNGIRISCSTLRSPWLPKTVYPPPNPPDPVIHVGYVSSDFNNHPLAHLMQSVFGFHDTARVKAHCYATTPSDGSPHRHQIEREAPVFVDASAWTPAQLIQRILDDGIHILVNLNGFTRGARNEVFAARPAPILMSFMGFAGTLGAEWCDYLLADTTTVPVSTVRPWRRNVVIKPEEVVQETEENAKEGWVYAENVVFTKHSFFCNDHRQSAPDAVGPRVTWEEEVTRRWKMRKELFPDIADDTIILANFNQLYKLDPTTYRTWIRILTRVPNAVLWLLRFPETGEKNLLHLARLWGGEEVAKRVRFTAVARKEVHISRGKVADLFLDTGECGGHTTAADVLWGGTPVVTGRRWRGKMCSRVAASLVGSAFPRTGPLAREAEGMAGKMVVGGEEEYERRVVELCKGMRYVGEGRAMPELMRIRKVLFEGRWESELFDTRRWVRDLEGAYERVWRGWEEGGEGDVFLDEGEEGRYGGGRVVGEDEE</sequence>
<feature type="compositionally biased region" description="Polar residues" evidence="9">
    <location>
        <begin position="99"/>
        <end position="116"/>
    </location>
</feature>
<feature type="region of interest" description="Disordered" evidence="9">
    <location>
        <begin position="263"/>
        <end position="347"/>
    </location>
</feature>
<evidence type="ECO:0000256" key="9">
    <source>
        <dbReference type="SAM" id="MobiDB-lite"/>
    </source>
</evidence>
<evidence type="ECO:0000313" key="12">
    <source>
        <dbReference type="Proteomes" id="UP000275078"/>
    </source>
</evidence>
<feature type="compositionally biased region" description="Polar residues" evidence="9">
    <location>
        <begin position="330"/>
        <end position="341"/>
    </location>
</feature>
<dbReference type="SUPFAM" id="SSF48452">
    <property type="entry name" value="TPR-like"/>
    <property type="match status" value="2"/>
</dbReference>
<proteinExistence type="inferred from homology"/>
<dbReference type="InterPro" id="IPR011990">
    <property type="entry name" value="TPR-like_helical_dom_sf"/>
</dbReference>
<evidence type="ECO:0000256" key="7">
    <source>
        <dbReference type="ARBA" id="ARBA00022803"/>
    </source>
</evidence>
<dbReference type="SMART" id="SM00028">
    <property type="entry name" value="TPR"/>
    <property type="match status" value="3"/>
</dbReference>
<evidence type="ECO:0000313" key="11">
    <source>
        <dbReference type="EMBL" id="RPA72702.1"/>
    </source>
</evidence>
<accession>A0A3N4HEQ9</accession>
<keyword evidence="4" id="KW-0328">Glycosyltransferase</keyword>
<feature type="repeat" description="TPR" evidence="8">
    <location>
        <begin position="196"/>
        <end position="229"/>
    </location>
</feature>